<keyword evidence="2" id="KW-1185">Reference proteome</keyword>
<proteinExistence type="predicted"/>
<evidence type="ECO:0000313" key="1">
    <source>
        <dbReference type="EMBL" id="OUP61318.1"/>
    </source>
</evidence>
<dbReference type="AlphaFoldDB" id="A0A1Y4LXK1"/>
<reference evidence="2" key="1">
    <citation type="submission" date="2017-04" db="EMBL/GenBank/DDBJ databases">
        <title>Function of individual gut microbiota members based on whole genome sequencing of pure cultures obtained from chicken caecum.</title>
        <authorList>
            <person name="Medvecky M."/>
            <person name="Cejkova D."/>
            <person name="Polansky O."/>
            <person name="Karasova D."/>
            <person name="Kubasova T."/>
            <person name="Cizek A."/>
            <person name="Rychlik I."/>
        </authorList>
    </citation>
    <scope>NUCLEOTIDE SEQUENCE [LARGE SCALE GENOMIC DNA]</scope>
    <source>
        <strain evidence="2">An178</strain>
    </source>
</reference>
<organism evidence="1 2">
    <name type="scientific">Faecalitalea cylindroides</name>
    <dbReference type="NCBI Taxonomy" id="39483"/>
    <lineage>
        <taxon>Bacteria</taxon>
        <taxon>Bacillati</taxon>
        <taxon>Bacillota</taxon>
        <taxon>Erysipelotrichia</taxon>
        <taxon>Erysipelotrichales</taxon>
        <taxon>Erysipelotrichaceae</taxon>
        <taxon>Faecalitalea</taxon>
    </lineage>
</organism>
<evidence type="ECO:0000313" key="2">
    <source>
        <dbReference type="Proteomes" id="UP000195447"/>
    </source>
</evidence>
<sequence>MKKHSMEKDWQNLLDNILFSGTNVIRDVLDAGKDVYKTWFKTDVINNTPLHRKKERNRADGTEDLIK</sequence>
<comment type="caution">
    <text evidence="1">The sequence shown here is derived from an EMBL/GenBank/DDBJ whole genome shotgun (WGS) entry which is preliminary data.</text>
</comment>
<dbReference type="Proteomes" id="UP000195447">
    <property type="component" value="Unassembled WGS sequence"/>
</dbReference>
<name>A0A1Y4LXK1_9FIRM</name>
<dbReference type="EMBL" id="NFKM01000004">
    <property type="protein sequence ID" value="OUP61318.1"/>
    <property type="molecule type" value="Genomic_DNA"/>
</dbReference>
<protein>
    <submittedName>
        <fullName evidence="1">Uncharacterized protein</fullName>
    </submittedName>
</protein>
<gene>
    <name evidence="1" type="ORF">B5F14_03130</name>
</gene>
<dbReference type="RefSeq" id="WP_087158334.1">
    <property type="nucleotide sequence ID" value="NZ_CALHAA010000023.1"/>
</dbReference>
<accession>A0A1Y4LXK1</accession>